<name>A0A845S9S7_9GAMM</name>
<gene>
    <name evidence="2" type="ORF">GRH90_01860</name>
</gene>
<reference evidence="2 3" key="1">
    <citation type="submission" date="2019-12" db="EMBL/GenBank/DDBJ databases">
        <authorList>
            <person name="Lee S.D."/>
        </authorList>
    </citation>
    <scope>NUCLEOTIDE SEQUENCE [LARGE SCALE GENOMIC DNA]</scope>
    <source>
        <strain evidence="2 3">SAP-6</strain>
    </source>
</reference>
<evidence type="ECO:0000313" key="2">
    <source>
        <dbReference type="EMBL" id="NDL61513.1"/>
    </source>
</evidence>
<keyword evidence="3" id="KW-1185">Reference proteome</keyword>
<comment type="caution">
    <text evidence="2">The sequence shown here is derived from an EMBL/GenBank/DDBJ whole genome shotgun (WGS) entry which is preliminary data.</text>
</comment>
<proteinExistence type="predicted"/>
<dbReference type="EMBL" id="WUBS01000001">
    <property type="protein sequence ID" value="NDL61513.1"/>
    <property type="molecule type" value="Genomic_DNA"/>
</dbReference>
<protein>
    <submittedName>
        <fullName evidence="2">Uncharacterized protein</fullName>
    </submittedName>
</protein>
<dbReference type="AlphaFoldDB" id="A0A845S9S7"/>
<sequence length="358" mass="37954">MSYLNSINTQNEHRINELTSQEAPEKQVNPSFGFGPEMLNLANILSRDAEGSLDAHKIELVAPDPSVPKTTLEDFEKIVKTGVNPMLMTAGEKTTVSDKKDVADGVANVNKTQSRSASIMLLLSQIMQAQLEGKRAEQKNTQTMALLNEAAVKNTADMKRASGAAALGGSIAQAGLGFTAAGGSYSKRSKATKIDGGIAKHDEPKLMGLKNDRNIAELKLAQGNTSPLQSTENNIRSQNQAHLEQGALDNLKKDIAASKQDIAIKKNDSAKLRDRGNLLEMLNNPVTGVASGATRAGVAVAESQEYVSSSQAQVLAALTEGSVKGTADAENAAQMVLKLMQDTGQNHTANLNHINGRA</sequence>
<reference evidence="2 3" key="2">
    <citation type="submission" date="2020-02" db="EMBL/GenBank/DDBJ databases">
        <title>The new genus of Enterobacteriales.</title>
        <authorList>
            <person name="Kim I.S."/>
        </authorList>
    </citation>
    <scope>NUCLEOTIDE SEQUENCE [LARGE SCALE GENOMIC DNA]</scope>
    <source>
        <strain evidence="2 3">SAP-6</strain>
    </source>
</reference>
<evidence type="ECO:0000313" key="3">
    <source>
        <dbReference type="Proteomes" id="UP000461443"/>
    </source>
</evidence>
<dbReference type="Proteomes" id="UP000461443">
    <property type="component" value="Unassembled WGS sequence"/>
</dbReference>
<organism evidence="2 3">
    <name type="scientific">Acerihabitans arboris</name>
    <dbReference type="NCBI Taxonomy" id="2691583"/>
    <lineage>
        <taxon>Bacteria</taxon>
        <taxon>Pseudomonadati</taxon>
        <taxon>Pseudomonadota</taxon>
        <taxon>Gammaproteobacteria</taxon>
        <taxon>Enterobacterales</taxon>
        <taxon>Pectobacteriaceae</taxon>
        <taxon>Acerihabitans</taxon>
    </lineage>
</organism>
<feature type="compositionally biased region" description="Polar residues" evidence="1">
    <location>
        <begin position="1"/>
        <end position="10"/>
    </location>
</feature>
<accession>A0A845S9S7</accession>
<dbReference type="RefSeq" id="WP_162364184.1">
    <property type="nucleotide sequence ID" value="NZ_WUBS01000001.1"/>
</dbReference>
<evidence type="ECO:0000256" key="1">
    <source>
        <dbReference type="SAM" id="MobiDB-lite"/>
    </source>
</evidence>
<feature type="region of interest" description="Disordered" evidence="1">
    <location>
        <begin position="1"/>
        <end position="27"/>
    </location>
</feature>